<proteinExistence type="inferred from homology"/>
<dbReference type="AlphaFoldDB" id="A0AAD4KE96"/>
<dbReference type="Pfam" id="PF08240">
    <property type="entry name" value="ADH_N"/>
    <property type="match status" value="1"/>
</dbReference>
<dbReference type="InterPro" id="IPR047122">
    <property type="entry name" value="Trans-enoyl_RdTase-like"/>
</dbReference>
<sequence>MAQNQAAWLTGASVHPFRVQDAPYPTAGPGEVVIQNAAVAINPVDWKIQSYGIFITEFPSILGEDAAGVVVDVGPGVTRFTKGQRVLAYTHGLSTKNITQTSFQKYSVAAEAVTAAIPDSLSFEQASVLPLAVSTASAGLFQDDHLALPFPSVTPSKPTGKTLLVWGGASSVGAAAVQLAAAAGLNVISTASAHNHELVKSIGASAVFDYNSPTVVDDIASALASADVAGVYDAISLPSSFEPIKAILEKINAKVGIATVLPYSGESTAHFAPTSVHAASIVKEPHKKVSDAVWRDFVTKALENGHLKAKPDPEVVGKGLGDIQKAVDLLKKGVSAKKLVVTL</sequence>
<dbReference type="Proteomes" id="UP001201262">
    <property type="component" value="Unassembled WGS sequence"/>
</dbReference>
<dbReference type="SUPFAM" id="SSF51735">
    <property type="entry name" value="NAD(P)-binding Rossmann-fold domains"/>
    <property type="match status" value="1"/>
</dbReference>
<dbReference type="RefSeq" id="XP_046066465.1">
    <property type="nucleotide sequence ID" value="XM_046214604.1"/>
</dbReference>
<dbReference type="InterPro" id="IPR013149">
    <property type="entry name" value="ADH-like_C"/>
</dbReference>
<evidence type="ECO:0000256" key="1">
    <source>
        <dbReference type="ARBA" id="ARBA00008072"/>
    </source>
</evidence>
<keyword evidence="5" id="KW-1185">Reference proteome</keyword>
<keyword evidence="2" id="KW-0560">Oxidoreductase</keyword>
<dbReference type="GO" id="GO:0016651">
    <property type="term" value="F:oxidoreductase activity, acting on NAD(P)H"/>
    <property type="evidence" value="ECO:0007669"/>
    <property type="project" value="InterPro"/>
</dbReference>
<dbReference type="Pfam" id="PF00107">
    <property type="entry name" value="ADH_zinc_N"/>
    <property type="match status" value="1"/>
</dbReference>
<dbReference type="SMART" id="SM00829">
    <property type="entry name" value="PKS_ER"/>
    <property type="match status" value="1"/>
</dbReference>
<dbReference type="CDD" id="cd08249">
    <property type="entry name" value="enoyl_reductase_like"/>
    <property type="match status" value="1"/>
</dbReference>
<accession>A0AAD4KE96</accession>
<organism evidence="4 5">
    <name type="scientific">Talaromyces proteolyticus</name>
    <dbReference type="NCBI Taxonomy" id="1131652"/>
    <lineage>
        <taxon>Eukaryota</taxon>
        <taxon>Fungi</taxon>
        <taxon>Dikarya</taxon>
        <taxon>Ascomycota</taxon>
        <taxon>Pezizomycotina</taxon>
        <taxon>Eurotiomycetes</taxon>
        <taxon>Eurotiomycetidae</taxon>
        <taxon>Eurotiales</taxon>
        <taxon>Trichocomaceae</taxon>
        <taxon>Talaromyces</taxon>
        <taxon>Talaromyces sect. Bacilispori</taxon>
    </lineage>
</organism>
<dbReference type="EMBL" id="JAJTJA010000014">
    <property type="protein sequence ID" value="KAH8690182.1"/>
    <property type="molecule type" value="Genomic_DNA"/>
</dbReference>
<dbReference type="Gene3D" id="3.40.50.720">
    <property type="entry name" value="NAD(P)-binding Rossmann-like Domain"/>
    <property type="match status" value="1"/>
</dbReference>
<feature type="domain" description="Enoyl reductase (ER)" evidence="3">
    <location>
        <begin position="11"/>
        <end position="341"/>
    </location>
</feature>
<dbReference type="InterPro" id="IPR020843">
    <property type="entry name" value="ER"/>
</dbReference>
<evidence type="ECO:0000313" key="5">
    <source>
        <dbReference type="Proteomes" id="UP001201262"/>
    </source>
</evidence>
<dbReference type="PANTHER" id="PTHR45348:SF2">
    <property type="entry name" value="ZINC-TYPE ALCOHOL DEHYDROGENASE-LIKE PROTEIN C2E1P3.01"/>
    <property type="match status" value="1"/>
</dbReference>
<evidence type="ECO:0000256" key="2">
    <source>
        <dbReference type="ARBA" id="ARBA00023002"/>
    </source>
</evidence>
<dbReference type="PANTHER" id="PTHR45348">
    <property type="entry name" value="HYPOTHETICAL OXIDOREDUCTASE (EUROFUNG)"/>
    <property type="match status" value="1"/>
</dbReference>
<dbReference type="GeneID" id="70244891"/>
<evidence type="ECO:0000313" key="4">
    <source>
        <dbReference type="EMBL" id="KAH8690182.1"/>
    </source>
</evidence>
<dbReference type="InterPro" id="IPR036291">
    <property type="entry name" value="NAD(P)-bd_dom_sf"/>
</dbReference>
<reference evidence="4" key="1">
    <citation type="submission" date="2021-12" db="EMBL/GenBank/DDBJ databases">
        <title>Convergent genome expansion in fungi linked to evolution of root-endophyte symbiosis.</title>
        <authorList>
            <consortium name="DOE Joint Genome Institute"/>
            <person name="Ke Y.-H."/>
            <person name="Bonito G."/>
            <person name="Liao H.-L."/>
            <person name="Looney B."/>
            <person name="Rojas-Flechas A."/>
            <person name="Nash J."/>
            <person name="Hameed K."/>
            <person name="Schadt C."/>
            <person name="Martin F."/>
            <person name="Crous P.W."/>
            <person name="Miettinen O."/>
            <person name="Magnuson J.K."/>
            <person name="Labbe J."/>
            <person name="Jacobson D."/>
            <person name="Doktycz M.J."/>
            <person name="Veneault-Fourrey C."/>
            <person name="Kuo A."/>
            <person name="Mondo S."/>
            <person name="Calhoun S."/>
            <person name="Riley R."/>
            <person name="Ohm R."/>
            <person name="LaButti K."/>
            <person name="Andreopoulos B."/>
            <person name="Pangilinan J."/>
            <person name="Nolan M."/>
            <person name="Tritt A."/>
            <person name="Clum A."/>
            <person name="Lipzen A."/>
            <person name="Daum C."/>
            <person name="Barry K."/>
            <person name="Grigoriev I.V."/>
            <person name="Vilgalys R."/>
        </authorList>
    </citation>
    <scope>NUCLEOTIDE SEQUENCE</scope>
    <source>
        <strain evidence="4">PMI_201</strain>
    </source>
</reference>
<evidence type="ECO:0000259" key="3">
    <source>
        <dbReference type="SMART" id="SM00829"/>
    </source>
</evidence>
<protein>
    <submittedName>
        <fullName evidence="4">Chaperonin 10-like protein</fullName>
    </submittedName>
</protein>
<comment type="similarity">
    <text evidence="1">Belongs to the zinc-containing alcohol dehydrogenase family.</text>
</comment>
<dbReference type="InterPro" id="IPR013154">
    <property type="entry name" value="ADH-like_N"/>
</dbReference>
<comment type="caution">
    <text evidence="4">The sequence shown here is derived from an EMBL/GenBank/DDBJ whole genome shotgun (WGS) entry which is preliminary data.</text>
</comment>
<dbReference type="Gene3D" id="3.90.180.10">
    <property type="entry name" value="Medium-chain alcohol dehydrogenases, catalytic domain"/>
    <property type="match status" value="1"/>
</dbReference>
<dbReference type="InterPro" id="IPR011032">
    <property type="entry name" value="GroES-like_sf"/>
</dbReference>
<name>A0AAD4KE96_9EURO</name>
<dbReference type="SUPFAM" id="SSF50129">
    <property type="entry name" value="GroES-like"/>
    <property type="match status" value="1"/>
</dbReference>
<gene>
    <name evidence="4" type="ORF">BGW36DRAFT_364906</name>
</gene>